<dbReference type="Proteomes" id="UP001648503">
    <property type="component" value="Unassembled WGS sequence"/>
</dbReference>
<dbReference type="EMBL" id="JAFCIX010000188">
    <property type="protein sequence ID" value="KAH6596780.1"/>
    <property type="molecule type" value="Genomic_DNA"/>
</dbReference>
<keyword evidence="3 5" id="KW-1133">Transmembrane helix</keyword>
<feature type="transmembrane region" description="Helical" evidence="5">
    <location>
        <begin position="184"/>
        <end position="207"/>
    </location>
</feature>
<proteinExistence type="predicted"/>
<feature type="transmembrane region" description="Helical" evidence="5">
    <location>
        <begin position="228"/>
        <end position="247"/>
    </location>
</feature>
<gene>
    <name evidence="7" type="ORF">BASA50_004926</name>
</gene>
<keyword evidence="8" id="KW-1185">Reference proteome</keyword>
<name>A0ABQ8FH74_9FUNG</name>
<dbReference type="PROSITE" id="PS50262">
    <property type="entry name" value="G_PROTEIN_RECEP_F1_2"/>
    <property type="match status" value="1"/>
</dbReference>
<evidence type="ECO:0000256" key="3">
    <source>
        <dbReference type="ARBA" id="ARBA00022989"/>
    </source>
</evidence>
<evidence type="ECO:0000256" key="2">
    <source>
        <dbReference type="ARBA" id="ARBA00022692"/>
    </source>
</evidence>
<dbReference type="PANTHER" id="PTHR23112:SF0">
    <property type="entry name" value="TRANSMEMBRANE PROTEIN 116"/>
    <property type="match status" value="1"/>
</dbReference>
<evidence type="ECO:0000259" key="6">
    <source>
        <dbReference type="PROSITE" id="PS50262"/>
    </source>
</evidence>
<organism evidence="7 8">
    <name type="scientific">Batrachochytrium salamandrivorans</name>
    <dbReference type="NCBI Taxonomy" id="1357716"/>
    <lineage>
        <taxon>Eukaryota</taxon>
        <taxon>Fungi</taxon>
        <taxon>Fungi incertae sedis</taxon>
        <taxon>Chytridiomycota</taxon>
        <taxon>Chytridiomycota incertae sedis</taxon>
        <taxon>Chytridiomycetes</taxon>
        <taxon>Rhizophydiales</taxon>
        <taxon>Rhizophydiales incertae sedis</taxon>
        <taxon>Batrachochytrium</taxon>
    </lineage>
</organism>
<protein>
    <recommendedName>
        <fullName evidence="6">G-protein coupled receptors family 1 profile domain-containing protein</fullName>
    </recommendedName>
</protein>
<feature type="transmembrane region" description="Helical" evidence="5">
    <location>
        <begin position="96"/>
        <end position="114"/>
    </location>
</feature>
<comment type="caution">
    <text evidence="7">The sequence shown here is derived from an EMBL/GenBank/DDBJ whole genome shotgun (WGS) entry which is preliminary data.</text>
</comment>
<dbReference type="Pfam" id="PF05462">
    <property type="entry name" value="Dicty_CAR"/>
    <property type="match status" value="1"/>
</dbReference>
<evidence type="ECO:0000256" key="5">
    <source>
        <dbReference type="SAM" id="Phobius"/>
    </source>
</evidence>
<feature type="transmembrane region" description="Helical" evidence="5">
    <location>
        <begin position="15"/>
        <end position="41"/>
    </location>
</feature>
<sequence>MNYSAVFSFSSHELLILQITTQVSAVIGLLGVFGIAYTLIVSPKLFSNPTGRLVIALAVADFIDAANKLMGQAGPSAGKNSVICQLQAAMIQEGTLASIFISLSMTINALYVVFFNGSVSLLHKYAWVTIGLCFGLAIPLSIIPIFYQVPIPISGPGSPIIYTRMYQDAQQWCWISSKLPTFQIAFFYAELFFIFAFNSVAYVVTGIKLRQIRSHSTVKSRNASSRMAVQLMAQRMLLYTIGFVIAWTPSAVNRITAAVIQEPVFALSLLQSIVSPARGFINFLVFLQTKKQNIAAVTLAKKTIQHPSNLSTWGPPPRSGSLAPGVVEVNLPSYLGRASESHSIDTDAGGGGVLFDSTIGSDRLLHLPPSSHAMERRSMEFNRHSPIVRSNSPLSPMRDFSLGTPELFRSTAPSLHMSSSLGLRDSKDYDRIYSADHAMEGRADKNDNVSVLSLSLAPPVLAFAEPTSSPEINSVDGSLHSPVMNRFSSFDKTPCLDNRLDDLRLPGISPQLHSSASPIYNDDRLQLSFLNI</sequence>
<dbReference type="Gene3D" id="1.20.1070.10">
    <property type="entry name" value="Rhodopsin 7-helix transmembrane proteins"/>
    <property type="match status" value="1"/>
</dbReference>
<evidence type="ECO:0000313" key="7">
    <source>
        <dbReference type="EMBL" id="KAH6596780.1"/>
    </source>
</evidence>
<evidence type="ECO:0000313" key="8">
    <source>
        <dbReference type="Proteomes" id="UP001648503"/>
    </source>
</evidence>
<comment type="subcellular location">
    <subcellularLocation>
        <location evidence="1">Membrane</location>
        <topology evidence="1">Multi-pass membrane protein</topology>
    </subcellularLocation>
</comment>
<dbReference type="PANTHER" id="PTHR23112">
    <property type="entry name" value="G PROTEIN-COUPLED RECEPTOR 157-RELATED"/>
    <property type="match status" value="1"/>
</dbReference>
<feature type="transmembrane region" description="Helical" evidence="5">
    <location>
        <begin position="126"/>
        <end position="147"/>
    </location>
</feature>
<dbReference type="SUPFAM" id="SSF81321">
    <property type="entry name" value="Family A G protein-coupled receptor-like"/>
    <property type="match status" value="1"/>
</dbReference>
<feature type="domain" description="G-protein coupled receptors family 1 profile" evidence="6">
    <location>
        <begin position="31"/>
        <end position="286"/>
    </location>
</feature>
<evidence type="ECO:0000256" key="1">
    <source>
        <dbReference type="ARBA" id="ARBA00004141"/>
    </source>
</evidence>
<keyword evidence="2 5" id="KW-0812">Transmembrane</keyword>
<accession>A0ABQ8FH74</accession>
<keyword evidence="4 5" id="KW-0472">Membrane</keyword>
<evidence type="ECO:0000256" key="4">
    <source>
        <dbReference type="ARBA" id="ARBA00023136"/>
    </source>
</evidence>
<dbReference type="InterPro" id="IPR017452">
    <property type="entry name" value="GPCR_Rhodpsn_7TM"/>
</dbReference>
<reference evidence="7 8" key="1">
    <citation type="submission" date="2021-02" db="EMBL/GenBank/DDBJ databases">
        <title>Variation within the Batrachochytrium salamandrivorans European outbreak.</title>
        <authorList>
            <person name="Kelly M."/>
            <person name="Pasmans F."/>
            <person name="Shea T.P."/>
            <person name="Munoz J.F."/>
            <person name="Carranza S."/>
            <person name="Cuomo C.A."/>
            <person name="Martel A."/>
        </authorList>
    </citation>
    <scope>NUCLEOTIDE SEQUENCE [LARGE SCALE GENOMIC DNA]</scope>
    <source>
        <strain evidence="7 8">AMFP18/2</strain>
    </source>
</reference>